<dbReference type="InterPro" id="IPR013785">
    <property type="entry name" value="Aldolase_TIM"/>
</dbReference>
<dbReference type="SUPFAM" id="SSF102114">
    <property type="entry name" value="Radical SAM enzymes"/>
    <property type="match status" value="1"/>
</dbReference>
<evidence type="ECO:0000256" key="3">
    <source>
        <dbReference type="ARBA" id="ARBA00022691"/>
    </source>
</evidence>
<keyword evidence="2" id="KW-0004">4Fe-4S</keyword>
<dbReference type="PANTHER" id="PTHR11228:SF7">
    <property type="entry name" value="PQQA PEPTIDE CYCLASE"/>
    <property type="match status" value="1"/>
</dbReference>
<dbReference type="AlphaFoldDB" id="A0A7J4JFR9"/>
<dbReference type="PANTHER" id="PTHR11228">
    <property type="entry name" value="RADICAL SAM DOMAIN PROTEIN"/>
    <property type="match status" value="1"/>
</dbReference>
<dbReference type="InterPro" id="IPR007197">
    <property type="entry name" value="rSAM"/>
</dbReference>
<evidence type="ECO:0000313" key="8">
    <source>
        <dbReference type="EMBL" id="HIH16603.1"/>
    </source>
</evidence>
<dbReference type="SFLD" id="SFLDG01387">
    <property type="entry name" value="BtrN-like_SPASM_domain_contain"/>
    <property type="match status" value="1"/>
</dbReference>
<dbReference type="GO" id="GO:0051536">
    <property type="term" value="F:iron-sulfur cluster binding"/>
    <property type="evidence" value="ECO:0007669"/>
    <property type="project" value="UniProtKB-KW"/>
</dbReference>
<evidence type="ECO:0000259" key="7">
    <source>
        <dbReference type="PROSITE" id="PS51918"/>
    </source>
</evidence>
<dbReference type="InterPro" id="IPR058240">
    <property type="entry name" value="rSAM_sf"/>
</dbReference>
<dbReference type="Gene3D" id="3.20.20.70">
    <property type="entry name" value="Aldolase class I"/>
    <property type="match status" value="1"/>
</dbReference>
<comment type="caution">
    <text evidence="8">The sequence shown here is derived from an EMBL/GenBank/DDBJ whole genome shotgun (WGS) entry which is preliminary data.</text>
</comment>
<dbReference type="SFLD" id="SFLDS00029">
    <property type="entry name" value="Radical_SAM"/>
    <property type="match status" value="1"/>
</dbReference>
<evidence type="ECO:0000313" key="10">
    <source>
        <dbReference type="Proteomes" id="UP000564964"/>
    </source>
</evidence>
<dbReference type="CDD" id="cd01335">
    <property type="entry name" value="Radical_SAM"/>
    <property type="match status" value="1"/>
</dbReference>
<evidence type="ECO:0000256" key="2">
    <source>
        <dbReference type="ARBA" id="ARBA00022485"/>
    </source>
</evidence>
<dbReference type="InterPro" id="IPR023885">
    <property type="entry name" value="4Fe4S-binding_SPASM_dom"/>
</dbReference>
<keyword evidence="5" id="KW-0408">Iron</keyword>
<dbReference type="SFLD" id="SFLDG01067">
    <property type="entry name" value="SPASM/twitch_domain_containing"/>
    <property type="match status" value="1"/>
</dbReference>
<dbReference type="InterPro" id="IPR050377">
    <property type="entry name" value="Radical_SAM_PqqE_MftC-like"/>
</dbReference>
<evidence type="ECO:0000256" key="5">
    <source>
        <dbReference type="ARBA" id="ARBA00023004"/>
    </source>
</evidence>
<keyword evidence="4" id="KW-0479">Metal-binding</keyword>
<dbReference type="GO" id="GO:0046872">
    <property type="term" value="F:metal ion binding"/>
    <property type="evidence" value="ECO:0007669"/>
    <property type="project" value="UniProtKB-KW"/>
</dbReference>
<proteinExistence type="predicted"/>
<sequence>MASRFLILGGSTAGIVELKKVLRRTLKEVWLNVQSGEPGKAVHALKTLFGNLFFDYPWSVQLEPCNLCNLHCDFCSAPPWELERQKRMLSLENAQKIVDDVSRYTHYLWFWLAGEPFLNPQAGKIIRHATSRGMHVIVSSNCMLLTEKVAEEVVDARLDELIVSADGASKQSSEAMRKGSTFETVVKNIKFLSDLKRRKGVSKPQIIMQLIVSKKNEHEIEAFKQLAREVGADRCEFKSLGLPTWIYDEGVIEKLKQEYFPVQGGVRYTPDFEIIQRSCGWDKKAIIMVDGTVCLCCYDINGKYNFGNVLETPFLDIWRSAQRLSARNLIGEMPLCQVCGASVKTYLGKAQIK</sequence>
<name>A0A7J4JFR9_9ARCH</name>
<gene>
    <name evidence="8" type="ORF">HA252_04325</name>
    <name evidence="9" type="ORF">J4203_02625</name>
</gene>
<feature type="domain" description="Radical SAM core" evidence="7">
    <location>
        <begin position="54"/>
        <end position="273"/>
    </location>
</feature>
<accession>A0A7J4JFR9</accession>
<evidence type="ECO:0000313" key="9">
    <source>
        <dbReference type="EMBL" id="MBS3062741.1"/>
    </source>
</evidence>
<keyword evidence="6" id="KW-0411">Iron-sulfur</keyword>
<dbReference type="Proteomes" id="UP000678237">
    <property type="component" value="Unassembled WGS sequence"/>
</dbReference>
<dbReference type="Pfam" id="PF04055">
    <property type="entry name" value="Radical_SAM"/>
    <property type="match status" value="1"/>
</dbReference>
<dbReference type="PROSITE" id="PS51918">
    <property type="entry name" value="RADICAL_SAM"/>
    <property type="match status" value="1"/>
</dbReference>
<organism evidence="8 10">
    <name type="scientific">Candidatus Iainarchaeum sp</name>
    <dbReference type="NCBI Taxonomy" id="3101447"/>
    <lineage>
        <taxon>Archaea</taxon>
        <taxon>Candidatus Iainarchaeota</taxon>
        <taxon>Candidatus Iainarchaeia</taxon>
        <taxon>Candidatus Iainarchaeales</taxon>
        <taxon>Candidatus Iainarchaeaceae</taxon>
        <taxon>Candidatus Iainarchaeum</taxon>
    </lineage>
</organism>
<keyword evidence="3" id="KW-0949">S-adenosyl-L-methionine</keyword>
<evidence type="ECO:0000256" key="1">
    <source>
        <dbReference type="ARBA" id="ARBA00001966"/>
    </source>
</evidence>
<dbReference type="Pfam" id="PF13186">
    <property type="entry name" value="SPASM"/>
    <property type="match status" value="1"/>
</dbReference>
<evidence type="ECO:0000256" key="6">
    <source>
        <dbReference type="ARBA" id="ARBA00023014"/>
    </source>
</evidence>
<dbReference type="GO" id="GO:0003824">
    <property type="term" value="F:catalytic activity"/>
    <property type="evidence" value="ECO:0007669"/>
    <property type="project" value="InterPro"/>
</dbReference>
<reference evidence="9" key="2">
    <citation type="submission" date="2021-03" db="EMBL/GenBank/DDBJ databases">
        <authorList>
            <person name="Jaffe A."/>
        </authorList>
    </citation>
    <scope>NUCLEOTIDE SEQUENCE</scope>
    <source>
        <strain evidence="9">RIFCSPLOWO2_01_FULL_58_19</strain>
    </source>
</reference>
<dbReference type="InterPro" id="IPR034391">
    <property type="entry name" value="AdoMet-like_SPASM_containing"/>
</dbReference>
<protein>
    <submittedName>
        <fullName evidence="8">Radical SAM protein</fullName>
    </submittedName>
</protein>
<reference evidence="8" key="1">
    <citation type="journal article" date="2020" name="bioRxiv">
        <title>A rank-normalized archaeal taxonomy based on genome phylogeny resolves widespread incomplete and uneven classifications.</title>
        <authorList>
            <person name="Rinke C."/>
            <person name="Chuvochina M."/>
            <person name="Mussig A.J."/>
            <person name="Chaumeil P.-A."/>
            <person name="Waite D.W."/>
            <person name="Whitman W.B."/>
            <person name="Parks D.H."/>
            <person name="Hugenholtz P."/>
        </authorList>
    </citation>
    <scope>NUCLEOTIDE SEQUENCE</scope>
    <source>
        <strain evidence="8">UBA10219</strain>
    </source>
</reference>
<dbReference type="CDD" id="cd21109">
    <property type="entry name" value="SPASM"/>
    <property type="match status" value="1"/>
</dbReference>
<comment type="cofactor">
    <cofactor evidence="1">
        <name>[4Fe-4S] cluster</name>
        <dbReference type="ChEBI" id="CHEBI:49883"/>
    </cofactor>
</comment>
<dbReference type="EMBL" id="DUGH01000106">
    <property type="protein sequence ID" value="HIH16603.1"/>
    <property type="molecule type" value="Genomic_DNA"/>
</dbReference>
<evidence type="ECO:0000256" key="4">
    <source>
        <dbReference type="ARBA" id="ARBA00022723"/>
    </source>
</evidence>
<dbReference type="Proteomes" id="UP000564964">
    <property type="component" value="Unassembled WGS sequence"/>
</dbReference>
<reference evidence="9" key="3">
    <citation type="submission" date="2021-05" db="EMBL/GenBank/DDBJ databases">
        <title>Protein family content uncovers lineage relationships and bacterial pathway maintenance mechanisms in DPANN archaea.</title>
        <authorList>
            <person name="Castelle C.J."/>
            <person name="Meheust R."/>
            <person name="Jaffe A.L."/>
            <person name="Seitz K."/>
            <person name="Gong X."/>
            <person name="Baker B.J."/>
            <person name="Banfield J.F."/>
        </authorList>
    </citation>
    <scope>NUCLEOTIDE SEQUENCE</scope>
    <source>
        <strain evidence="9">RIFCSPLOWO2_01_FULL_58_19</strain>
    </source>
</reference>
<dbReference type="EMBL" id="JAGVWE010000002">
    <property type="protein sequence ID" value="MBS3062741.1"/>
    <property type="molecule type" value="Genomic_DNA"/>
</dbReference>